<evidence type="ECO:0000256" key="1">
    <source>
        <dbReference type="SAM" id="MobiDB-lite"/>
    </source>
</evidence>
<sequence length="59" mass="6261">MPARAPPPPTRPSSGRICLPLPSSPTRAPPHGHGACEIVTATVFVGGERTMRRESGRRC</sequence>
<organism evidence="2">
    <name type="scientific">Oryza punctata</name>
    <name type="common">Red rice</name>
    <dbReference type="NCBI Taxonomy" id="4537"/>
    <lineage>
        <taxon>Eukaryota</taxon>
        <taxon>Viridiplantae</taxon>
        <taxon>Streptophyta</taxon>
        <taxon>Embryophyta</taxon>
        <taxon>Tracheophyta</taxon>
        <taxon>Spermatophyta</taxon>
        <taxon>Magnoliopsida</taxon>
        <taxon>Liliopsida</taxon>
        <taxon>Poales</taxon>
        <taxon>Poaceae</taxon>
        <taxon>BOP clade</taxon>
        <taxon>Oryzoideae</taxon>
        <taxon>Oryzeae</taxon>
        <taxon>Oryzinae</taxon>
        <taxon>Oryza</taxon>
    </lineage>
</organism>
<dbReference type="HOGENOM" id="CLU_2965005_0_0_1"/>
<dbReference type="EnsemblPlants" id="OPUNC08G12500.1">
    <property type="protein sequence ID" value="OPUNC08G12500.1"/>
    <property type="gene ID" value="OPUNC08G12500"/>
</dbReference>
<name>A0A0E0LUP0_ORYPU</name>
<reference evidence="2" key="2">
    <citation type="submission" date="2018-05" db="EMBL/GenBank/DDBJ databases">
        <title>OpunRS2 (Oryza punctata Reference Sequence Version 2).</title>
        <authorList>
            <person name="Zhang J."/>
            <person name="Kudrna D."/>
            <person name="Lee S."/>
            <person name="Talag J."/>
            <person name="Welchert J."/>
            <person name="Wing R.A."/>
        </authorList>
    </citation>
    <scope>NUCLEOTIDE SEQUENCE [LARGE SCALE GENOMIC DNA]</scope>
</reference>
<feature type="compositionally biased region" description="Pro residues" evidence="1">
    <location>
        <begin position="1"/>
        <end position="11"/>
    </location>
</feature>
<dbReference type="Proteomes" id="UP000026962">
    <property type="component" value="Chromosome 8"/>
</dbReference>
<reference evidence="2" key="1">
    <citation type="submission" date="2015-04" db="UniProtKB">
        <authorList>
            <consortium name="EnsemblPlants"/>
        </authorList>
    </citation>
    <scope>IDENTIFICATION</scope>
</reference>
<evidence type="ECO:0000313" key="2">
    <source>
        <dbReference type="EnsemblPlants" id="OPUNC08G12500.1"/>
    </source>
</evidence>
<feature type="region of interest" description="Disordered" evidence="1">
    <location>
        <begin position="1"/>
        <end position="33"/>
    </location>
</feature>
<accession>A0A0E0LUP0</accession>
<evidence type="ECO:0000313" key="3">
    <source>
        <dbReference type="Proteomes" id="UP000026962"/>
    </source>
</evidence>
<proteinExistence type="predicted"/>
<dbReference type="Gramene" id="OPUNC08G12500.1">
    <property type="protein sequence ID" value="OPUNC08G12500.1"/>
    <property type="gene ID" value="OPUNC08G12500"/>
</dbReference>
<protein>
    <submittedName>
        <fullName evidence="2">Uncharacterized protein</fullName>
    </submittedName>
</protein>
<keyword evidence="3" id="KW-1185">Reference proteome</keyword>
<dbReference type="AlphaFoldDB" id="A0A0E0LUP0"/>